<dbReference type="AlphaFoldDB" id="A0A9W6NAK9"/>
<dbReference type="PANTHER" id="PTHR11895:SF151">
    <property type="entry name" value="GLUTAMYL-TRNA(GLN) AMIDOTRANSFERASE SUBUNIT A"/>
    <property type="match status" value="1"/>
</dbReference>
<dbReference type="InterPro" id="IPR023631">
    <property type="entry name" value="Amidase_dom"/>
</dbReference>
<dbReference type="Proteomes" id="UP001143330">
    <property type="component" value="Unassembled WGS sequence"/>
</dbReference>
<evidence type="ECO:0000259" key="2">
    <source>
        <dbReference type="Pfam" id="PF01425"/>
    </source>
</evidence>
<dbReference type="Gene3D" id="3.90.1300.10">
    <property type="entry name" value="Amidase signature (AS) domain"/>
    <property type="match status" value="1"/>
</dbReference>
<name>A0A9W6NAK9_9HYPH</name>
<evidence type="ECO:0000256" key="1">
    <source>
        <dbReference type="ARBA" id="ARBA00009199"/>
    </source>
</evidence>
<dbReference type="SUPFAM" id="SSF75304">
    <property type="entry name" value="Amidase signature (AS) enzymes"/>
    <property type="match status" value="1"/>
</dbReference>
<proteinExistence type="inferred from homology"/>
<keyword evidence="4" id="KW-1185">Reference proteome</keyword>
<reference evidence="3" key="1">
    <citation type="journal article" date="2014" name="Int. J. Syst. Evol. Microbiol.">
        <title>Complete genome sequence of Corynebacterium casei LMG S-19264T (=DSM 44701T), isolated from a smear-ripened cheese.</title>
        <authorList>
            <consortium name="US DOE Joint Genome Institute (JGI-PGF)"/>
            <person name="Walter F."/>
            <person name="Albersmeier A."/>
            <person name="Kalinowski J."/>
            <person name="Ruckert C."/>
        </authorList>
    </citation>
    <scope>NUCLEOTIDE SEQUENCE</scope>
    <source>
        <strain evidence="3">VKM B-2789</strain>
    </source>
</reference>
<comment type="caution">
    <text evidence="3">The sequence shown here is derived from an EMBL/GenBank/DDBJ whole genome shotgun (WGS) entry which is preliminary data.</text>
</comment>
<feature type="domain" description="Amidase" evidence="2">
    <location>
        <begin position="22"/>
        <end position="404"/>
    </location>
</feature>
<accession>A0A9W6NAK9</accession>
<dbReference type="InterPro" id="IPR036928">
    <property type="entry name" value="AS_sf"/>
</dbReference>
<reference evidence="3" key="2">
    <citation type="submission" date="2023-01" db="EMBL/GenBank/DDBJ databases">
        <authorList>
            <person name="Sun Q."/>
            <person name="Evtushenko L."/>
        </authorList>
    </citation>
    <scope>NUCLEOTIDE SEQUENCE</scope>
    <source>
        <strain evidence="3">VKM B-2789</strain>
    </source>
</reference>
<protein>
    <submittedName>
        <fullName evidence="3">Amidase</fullName>
    </submittedName>
</protein>
<sequence>MLSACALAAAIRSGDLAPAEVAARCAAAIAEREEEIRAFTALDLDAMQEQARRPDLAGLPLAGLPVGVKDVFDTVDFPTAYGSRAYCRHRPAADAPVVRMIARAGGLVAGKTSTTEFAFTAPTTTRNPHRTAHTPGGSSSGSAAAVAAGMVPLAIGSQTAGSVIRPASYCGVTGYKPSFKLIPMLGSKTFSWSLDTIGLFAAGVADVAFGASAITGRPLAIDPAARPPRLAIVRTSRAGSASPDADAALHAAMRAAERARASIREVTLPPEVETADDAHAIVQAYEAALALADEWDRHRDLLSPQLVAYLEQATTVTPEAYDAARRTTRLARHAFTDLVEGFDAVLTYSAPGEAPVGLASTGSSIFNRLWTLLGAPCINVAGSTGASGLPIGVQIVGRFGRDRAALTAAAFVEKAIRAA</sequence>
<dbReference type="GO" id="GO:0003824">
    <property type="term" value="F:catalytic activity"/>
    <property type="evidence" value="ECO:0007669"/>
    <property type="project" value="InterPro"/>
</dbReference>
<dbReference type="EMBL" id="BSFM01000014">
    <property type="protein sequence ID" value="GLK84579.1"/>
    <property type="molecule type" value="Genomic_DNA"/>
</dbReference>
<organism evidence="3 4">
    <name type="scientific">Ancylobacter defluvii</name>
    <dbReference type="NCBI Taxonomy" id="1282440"/>
    <lineage>
        <taxon>Bacteria</taxon>
        <taxon>Pseudomonadati</taxon>
        <taxon>Pseudomonadota</taxon>
        <taxon>Alphaproteobacteria</taxon>
        <taxon>Hyphomicrobiales</taxon>
        <taxon>Xanthobacteraceae</taxon>
        <taxon>Ancylobacter</taxon>
    </lineage>
</organism>
<dbReference type="PANTHER" id="PTHR11895">
    <property type="entry name" value="TRANSAMIDASE"/>
    <property type="match status" value="1"/>
</dbReference>
<gene>
    <name evidence="3" type="ORF">GCM10017653_26490</name>
</gene>
<dbReference type="RefSeq" id="WP_213365158.1">
    <property type="nucleotide sequence ID" value="NZ_BSFM01000014.1"/>
</dbReference>
<dbReference type="Pfam" id="PF01425">
    <property type="entry name" value="Amidase"/>
    <property type="match status" value="1"/>
</dbReference>
<evidence type="ECO:0000313" key="4">
    <source>
        <dbReference type="Proteomes" id="UP001143330"/>
    </source>
</evidence>
<evidence type="ECO:0000313" key="3">
    <source>
        <dbReference type="EMBL" id="GLK84579.1"/>
    </source>
</evidence>
<dbReference type="InterPro" id="IPR000120">
    <property type="entry name" value="Amidase"/>
</dbReference>
<comment type="similarity">
    <text evidence="1">Belongs to the amidase family.</text>
</comment>